<dbReference type="EMBL" id="JBHUKU010000004">
    <property type="protein sequence ID" value="MFD2458649.1"/>
    <property type="molecule type" value="Genomic_DNA"/>
</dbReference>
<evidence type="ECO:0000313" key="3">
    <source>
        <dbReference type="Proteomes" id="UP001597419"/>
    </source>
</evidence>
<evidence type="ECO:0000256" key="1">
    <source>
        <dbReference type="SAM" id="MobiDB-lite"/>
    </source>
</evidence>
<feature type="region of interest" description="Disordered" evidence="1">
    <location>
        <begin position="35"/>
        <end position="55"/>
    </location>
</feature>
<dbReference type="RefSeq" id="WP_345387619.1">
    <property type="nucleotide sequence ID" value="NZ_BAABHG010000002.1"/>
</dbReference>
<comment type="caution">
    <text evidence="2">The sequence shown here is derived from an EMBL/GenBank/DDBJ whole genome shotgun (WGS) entry which is preliminary data.</text>
</comment>
<reference evidence="3" key="1">
    <citation type="journal article" date="2019" name="Int. J. Syst. Evol. Microbiol.">
        <title>The Global Catalogue of Microorganisms (GCM) 10K type strain sequencing project: providing services to taxonomists for standard genome sequencing and annotation.</title>
        <authorList>
            <consortium name="The Broad Institute Genomics Platform"/>
            <consortium name="The Broad Institute Genome Sequencing Center for Infectious Disease"/>
            <person name="Wu L."/>
            <person name="Ma J."/>
        </authorList>
    </citation>
    <scope>NUCLEOTIDE SEQUENCE [LARGE SCALE GENOMIC DNA]</scope>
    <source>
        <strain evidence="3">CGMCC 4.7643</strain>
    </source>
</reference>
<dbReference type="Proteomes" id="UP001597419">
    <property type="component" value="Unassembled WGS sequence"/>
</dbReference>
<protein>
    <submittedName>
        <fullName evidence="2">Uncharacterized protein</fullName>
    </submittedName>
</protein>
<keyword evidence="3" id="KW-1185">Reference proteome</keyword>
<gene>
    <name evidence="2" type="ORF">ACFSYJ_08560</name>
</gene>
<proteinExistence type="predicted"/>
<organism evidence="2 3">
    <name type="scientific">Amycolatopsis samaneae</name>
    <dbReference type="NCBI Taxonomy" id="664691"/>
    <lineage>
        <taxon>Bacteria</taxon>
        <taxon>Bacillati</taxon>
        <taxon>Actinomycetota</taxon>
        <taxon>Actinomycetes</taxon>
        <taxon>Pseudonocardiales</taxon>
        <taxon>Pseudonocardiaceae</taxon>
        <taxon>Amycolatopsis</taxon>
    </lineage>
</organism>
<name>A0ABW5GEU5_9PSEU</name>
<sequence>MVSVLPLVGVHIDPGTAAWIITVGAAILGPAAVTASTPNTWKDDGKVNENRASAL</sequence>
<accession>A0ABW5GEU5</accession>
<evidence type="ECO:0000313" key="2">
    <source>
        <dbReference type="EMBL" id="MFD2458649.1"/>
    </source>
</evidence>